<dbReference type="Gene3D" id="1.10.10.10">
    <property type="entry name" value="Winged helix-like DNA-binding domain superfamily/Winged helix DNA-binding domain"/>
    <property type="match status" value="1"/>
</dbReference>
<dbReference type="AlphaFoldDB" id="A0A542E0B3"/>
<evidence type="ECO:0000259" key="1">
    <source>
        <dbReference type="SMART" id="SM00347"/>
    </source>
</evidence>
<protein>
    <submittedName>
        <fullName evidence="2">DNA-binding MarR family transcriptional regulator</fullName>
    </submittedName>
</protein>
<dbReference type="EMBL" id="VFMN01000001">
    <property type="protein sequence ID" value="TQJ08792.1"/>
    <property type="molecule type" value="Genomic_DNA"/>
</dbReference>
<dbReference type="Pfam" id="PF12802">
    <property type="entry name" value="MarR_2"/>
    <property type="match status" value="1"/>
</dbReference>
<dbReference type="InterPro" id="IPR036390">
    <property type="entry name" value="WH_DNA-bd_sf"/>
</dbReference>
<comment type="caution">
    <text evidence="2">The sequence shown here is derived from an EMBL/GenBank/DDBJ whole genome shotgun (WGS) entry which is preliminary data.</text>
</comment>
<gene>
    <name evidence="2" type="ORF">FB458_1884</name>
</gene>
<dbReference type="GO" id="GO:0003677">
    <property type="term" value="F:DNA binding"/>
    <property type="evidence" value="ECO:0007669"/>
    <property type="project" value="UniProtKB-KW"/>
</dbReference>
<dbReference type="PANTHER" id="PTHR33164:SF57">
    <property type="entry name" value="MARR-FAMILY TRANSCRIPTIONAL REGULATOR"/>
    <property type="match status" value="1"/>
</dbReference>
<evidence type="ECO:0000313" key="3">
    <source>
        <dbReference type="Proteomes" id="UP000317893"/>
    </source>
</evidence>
<dbReference type="GO" id="GO:0003700">
    <property type="term" value="F:DNA-binding transcription factor activity"/>
    <property type="evidence" value="ECO:0007669"/>
    <property type="project" value="InterPro"/>
</dbReference>
<sequence length="150" mass="16592">MGRQDIDSAVRQLVDRVEQYRLAVSAFLGCSASESRVLDLIRERGPLGVGQVSRAVGVRHSVVTGIADRLVARGLLERRPDATDRRRSILALPEERVAALDTPYQLFGEAMVDLDDERAQEVIDALRVVGEMLDRGSDALVRKGRRRTLG</sequence>
<dbReference type="OrthoDB" id="162531at2"/>
<name>A0A542E0B3_9MICO</name>
<reference evidence="2 3" key="1">
    <citation type="submission" date="2019-06" db="EMBL/GenBank/DDBJ databases">
        <title>Sequencing the genomes of 1000 actinobacteria strains.</title>
        <authorList>
            <person name="Klenk H.-P."/>
        </authorList>
    </citation>
    <scope>NUCLEOTIDE SEQUENCE [LARGE SCALE GENOMIC DNA]</scope>
    <source>
        <strain evidence="2 3">DSM 18607</strain>
    </source>
</reference>
<keyword evidence="2" id="KW-0238">DNA-binding</keyword>
<dbReference type="GO" id="GO:0006950">
    <property type="term" value="P:response to stress"/>
    <property type="evidence" value="ECO:0007669"/>
    <property type="project" value="TreeGrafter"/>
</dbReference>
<dbReference type="InterPro" id="IPR039422">
    <property type="entry name" value="MarR/SlyA-like"/>
</dbReference>
<dbReference type="PANTHER" id="PTHR33164">
    <property type="entry name" value="TRANSCRIPTIONAL REGULATOR, MARR FAMILY"/>
    <property type="match status" value="1"/>
</dbReference>
<dbReference type="InterPro" id="IPR000835">
    <property type="entry name" value="HTH_MarR-typ"/>
</dbReference>
<evidence type="ECO:0000313" key="2">
    <source>
        <dbReference type="EMBL" id="TQJ08792.1"/>
    </source>
</evidence>
<keyword evidence="3" id="KW-1185">Reference proteome</keyword>
<dbReference type="SMART" id="SM00347">
    <property type="entry name" value="HTH_MARR"/>
    <property type="match status" value="1"/>
</dbReference>
<dbReference type="InterPro" id="IPR036388">
    <property type="entry name" value="WH-like_DNA-bd_sf"/>
</dbReference>
<proteinExistence type="predicted"/>
<dbReference type="SUPFAM" id="SSF46785">
    <property type="entry name" value="Winged helix' DNA-binding domain"/>
    <property type="match status" value="1"/>
</dbReference>
<accession>A0A542E0B3</accession>
<dbReference type="Proteomes" id="UP000317893">
    <property type="component" value="Unassembled WGS sequence"/>
</dbReference>
<dbReference type="RefSeq" id="WP_141848263.1">
    <property type="nucleotide sequence ID" value="NZ_VFMN01000001.1"/>
</dbReference>
<feature type="domain" description="HTH marR-type" evidence="1">
    <location>
        <begin position="23"/>
        <end position="122"/>
    </location>
</feature>
<organism evidence="2 3">
    <name type="scientific">Lapillicoccus jejuensis</name>
    <dbReference type="NCBI Taxonomy" id="402171"/>
    <lineage>
        <taxon>Bacteria</taxon>
        <taxon>Bacillati</taxon>
        <taxon>Actinomycetota</taxon>
        <taxon>Actinomycetes</taxon>
        <taxon>Micrococcales</taxon>
        <taxon>Intrasporangiaceae</taxon>
        <taxon>Lapillicoccus</taxon>
    </lineage>
</organism>